<keyword evidence="2" id="KW-1185">Reference proteome</keyword>
<organism evidence="1 2">
    <name type="scientific">Periplaneta americana</name>
    <name type="common">American cockroach</name>
    <name type="synonym">Blatta americana</name>
    <dbReference type="NCBI Taxonomy" id="6978"/>
    <lineage>
        <taxon>Eukaryota</taxon>
        <taxon>Metazoa</taxon>
        <taxon>Ecdysozoa</taxon>
        <taxon>Arthropoda</taxon>
        <taxon>Hexapoda</taxon>
        <taxon>Insecta</taxon>
        <taxon>Pterygota</taxon>
        <taxon>Neoptera</taxon>
        <taxon>Polyneoptera</taxon>
        <taxon>Dictyoptera</taxon>
        <taxon>Blattodea</taxon>
        <taxon>Blattoidea</taxon>
        <taxon>Blattidae</taxon>
        <taxon>Blattinae</taxon>
        <taxon>Periplaneta</taxon>
    </lineage>
</organism>
<protein>
    <submittedName>
        <fullName evidence="1">Uncharacterized protein</fullName>
    </submittedName>
</protein>
<evidence type="ECO:0000313" key="1">
    <source>
        <dbReference type="EMBL" id="KAJ4438162.1"/>
    </source>
</evidence>
<reference evidence="1 2" key="1">
    <citation type="journal article" date="2022" name="Allergy">
        <title>Genome assembly and annotation of Periplaneta americana reveal a comprehensive cockroach allergen profile.</title>
        <authorList>
            <person name="Wang L."/>
            <person name="Xiong Q."/>
            <person name="Saelim N."/>
            <person name="Wang L."/>
            <person name="Nong W."/>
            <person name="Wan A.T."/>
            <person name="Shi M."/>
            <person name="Liu X."/>
            <person name="Cao Q."/>
            <person name="Hui J.H.L."/>
            <person name="Sookrung N."/>
            <person name="Leung T.F."/>
            <person name="Tungtrongchitr A."/>
            <person name="Tsui S.K.W."/>
        </authorList>
    </citation>
    <scope>NUCLEOTIDE SEQUENCE [LARGE SCALE GENOMIC DNA]</scope>
    <source>
        <strain evidence="1">PWHHKU_190912</strain>
    </source>
</reference>
<name>A0ABQ8SVF4_PERAM</name>
<evidence type="ECO:0000313" key="2">
    <source>
        <dbReference type="Proteomes" id="UP001148838"/>
    </source>
</evidence>
<dbReference type="EMBL" id="JAJSOF020000019">
    <property type="protein sequence ID" value="KAJ4438162.1"/>
    <property type="molecule type" value="Genomic_DNA"/>
</dbReference>
<sequence>MIKDNTVREAKLGLMPDLIIRGIRIFCSYNIWMVHCDLHFIRQSRPPTERSNQLEYSLNRILRQYASRCTSHTAYNARRSVALYSESDVEKKTKSVKTMLKAHSHMVVTYEEELWPGKVLEVKNNGAVVSCISYRFSKMVALIEDGNSQRYVAAAKNECGEEKENVFLHVPSLHVKTSIITIIIGCSRTSLVRASYKICEIIATASKLFTDGEFVKDWLIAERISEMRDNLEGQLIARMKTFTSYSLALNESTDRKDTAQLAVFMSAVDSDFNVHGDLVDVISLKYRT</sequence>
<proteinExistence type="predicted"/>
<dbReference type="PANTHER" id="PTHR45913">
    <property type="entry name" value="EPM2A-INTERACTING PROTEIN 1"/>
    <property type="match status" value="1"/>
</dbReference>
<accession>A0ABQ8SVF4</accession>
<dbReference type="PANTHER" id="PTHR45913:SF11">
    <property type="entry name" value="EPM2A-INTERACTING PROTEIN 1"/>
    <property type="match status" value="1"/>
</dbReference>
<comment type="caution">
    <text evidence="1">The sequence shown here is derived from an EMBL/GenBank/DDBJ whole genome shotgun (WGS) entry which is preliminary data.</text>
</comment>
<dbReference type="Proteomes" id="UP001148838">
    <property type="component" value="Unassembled WGS sequence"/>
</dbReference>
<gene>
    <name evidence="1" type="ORF">ANN_14101</name>
</gene>